<keyword evidence="2" id="KW-0472">Membrane</keyword>
<feature type="region of interest" description="Disordered" evidence="1">
    <location>
        <begin position="1"/>
        <end position="65"/>
    </location>
</feature>
<feature type="compositionally biased region" description="Polar residues" evidence="1">
    <location>
        <begin position="1"/>
        <end position="21"/>
    </location>
</feature>
<dbReference type="Proteomes" id="UP001558481">
    <property type="component" value="Unassembled WGS sequence"/>
</dbReference>
<feature type="compositionally biased region" description="Polar residues" evidence="1">
    <location>
        <begin position="30"/>
        <end position="41"/>
    </location>
</feature>
<gene>
    <name evidence="3" type="ORF">VVR66_04855</name>
</gene>
<sequence>MSSTHSSGNNPTNYRDSTQEYAPNGGAQGGNPSVPANQVSPYGQPPGRWEYVPVSTRDAQQQDQAARSSEASLVLGILGVVILPILAPFALWQAYKSEKLGGRATAGKVLGWVGVALLILGILWAILFFAFFGVMMSEFETATSTTI</sequence>
<proteinExistence type="predicted"/>
<reference evidence="3 4" key="1">
    <citation type="journal article" date="2024" name="Fungal Genet. Biol.">
        <title>The porcine skin microbiome exhibits broad fungal antagonism.</title>
        <authorList>
            <person name="De La Cruz K.F."/>
            <person name="Townsend E.C."/>
            <person name="Alex Cheong J.Z."/>
            <person name="Salamzade R."/>
            <person name="Liu A."/>
            <person name="Sandstrom S."/>
            <person name="Davila E."/>
            <person name="Huang L."/>
            <person name="Xu K.H."/>
            <person name="Wu S.Y."/>
            <person name="Meudt J.J."/>
            <person name="Shanmuganayagam D."/>
            <person name="Gibson A.L.F."/>
            <person name="Kalan L.R."/>
        </authorList>
    </citation>
    <scope>NUCLEOTIDE SEQUENCE [LARGE SCALE GENOMIC DNA]</scope>
    <source>
        <strain evidence="3 4">LK2625</strain>
    </source>
</reference>
<evidence type="ECO:0000256" key="2">
    <source>
        <dbReference type="SAM" id="Phobius"/>
    </source>
</evidence>
<evidence type="ECO:0000313" key="3">
    <source>
        <dbReference type="EMBL" id="MEX3594035.1"/>
    </source>
</evidence>
<dbReference type="RefSeq" id="WP_259915440.1">
    <property type="nucleotide sequence ID" value="NZ_CAUREL010000005.1"/>
</dbReference>
<evidence type="ECO:0000256" key="1">
    <source>
        <dbReference type="SAM" id="MobiDB-lite"/>
    </source>
</evidence>
<comment type="caution">
    <text evidence="3">The sequence shown here is derived from an EMBL/GenBank/DDBJ whole genome shotgun (WGS) entry which is preliminary data.</text>
</comment>
<feature type="transmembrane region" description="Helical" evidence="2">
    <location>
        <begin position="112"/>
        <end position="134"/>
    </location>
</feature>
<dbReference type="EMBL" id="JAYWLU010000003">
    <property type="protein sequence ID" value="MEX3594035.1"/>
    <property type="molecule type" value="Genomic_DNA"/>
</dbReference>
<organism evidence="3 4">
    <name type="scientific">Kocuria carniphila</name>
    <dbReference type="NCBI Taxonomy" id="262208"/>
    <lineage>
        <taxon>Bacteria</taxon>
        <taxon>Bacillati</taxon>
        <taxon>Actinomycetota</taxon>
        <taxon>Actinomycetes</taxon>
        <taxon>Micrococcales</taxon>
        <taxon>Micrococcaceae</taxon>
        <taxon>Kocuria</taxon>
    </lineage>
</organism>
<protein>
    <submittedName>
        <fullName evidence="3">DUF4190 domain-containing protein</fullName>
    </submittedName>
</protein>
<keyword evidence="2" id="KW-1133">Transmembrane helix</keyword>
<evidence type="ECO:0000313" key="4">
    <source>
        <dbReference type="Proteomes" id="UP001558481"/>
    </source>
</evidence>
<keyword evidence="2" id="KW-0812">Transmembrane</keyword>
<keyword evidence="4" id="KW-1185">Reference proteome</keyword>
<accession>A0ABV3V098</accession>
<feature type="compositionally biased region" description="Low complexity" evidence="1">
    <location>
        <begin position="55"/>
        <end position="65"/>
    </location>
</feature>
<feature type="transmembrane region" description="Helical" evidence="2">
    <location>
        <begin position="71"/>
        <end position="92"/>
    </location>
</feature>
<name>A0ABV3V098_9MICC</name>